<evidence type="ECO:0000313" key="5">
    <source>
        <dbReference type="Proteomes" id="UP001374584"/>
    </source>
</evidence>
<protein>
    <submittedName>
        <fullName evidence="4">Uncharacterized protein</fullName>
    </submittedName>
</protein>
<evidence type="ECO:0000256" key="2">
    <source>
        <dbReference type="SAM" id="MobiDB-lite"/>
    </source>
</evidence>
<feature type="compositionally biased region" description="Polar residues" evidence="2">
    <location>
        <begin position="136"/>
        <end position="148"/>
    </location>
</feature>
<feature type="compositionally biased region" description="Basic and acidic residues" evidence="2">
    <location>
        <begin position="231"/>
        <end position="252"/>
    </location>
</feature>
<gene>
    <name evidence="4" type="ORF">VNO80_22144</name>
</gene>
<feature type="signal peptide" evidence="3">
    <location>
        <begin position="1"/>
        <end position="29"/>
    </location>
</feature>
<feature type="region of interest" description="Disordered" evidence="2">
    <location>
        <begin position="120"/>
        <end position="149"/>
    </location>
</feature>
<reference evidence="4 5" key="1">
    <citation type="submission" date="2024-01" db="EMBL/GenBank/DDBJ databases">
        <title>The genomes of 5 underutilized Papilionoideae crops provide insights into root nodulation and disease resistanc.</title>
        <authorList>
            <person name="Jiang F."/>
        </authorList>
    </citation>
    <scope>NUCLEOTIDE SEQUENCE [LARGE SCALE GENOMIC DNA]</scope>
    <source>
        <strain evidence="4">JINMINGXINNONG_FW02</strain>
        <tissue evidence="4">Leaves</tissue>
    </source>
</reference>
<organism evidence="4 5">
    <name type="scientific">Phaseolus coccineus</name>
    <name type="common">Scarlet runner bean</name>
    <name type="synonym">Phaseolus multiflorus</name>
    <dbReference type="NCBI Taxonomy" id="3886"/>
    <lineage>
        <taxon>Eukaryota</taxon>
        <taxon>Viridiplantae</taxon>
        <taxon>Streptophyta</taxon>
        <taxon>Embryophyta</taxon>
        <taxon>Tracheophyta</taxon>
        <taxon>Spermatophyta</taxon>
        <taxon>Magnoliopsida</taxon>
        <taxon>eudicotyledons</taxon>
        <taxon>Gunneridae</taxon>
        <taxon>Pentapetalae</taxon>
        <taxon>rosids</taxon>
        <taxon>fabids</taxon>
        <taxon>Fabales</taxon>
        <taxon>Fabaceae</taxon>
        <taxon>Papilionoideae</taxon>
        <taxon>50 kb inversion clade</taxon>
        <taxon>NPAAA clade</taxon>
        <taxon>indigoferoid/millettioid clade</taxon>
        <taxon>Phaseoleae</taxon>
        <taxon>Phaseolus</taxon>
    </lineage>
</organism>
<comment type="caution">
    <text evidence="4">The sequence shown here is derived from an EMBL/GenBank/DDBJ whole genome shotgun (WGS) entry which is preliminary data.</text>
</comment>
<sequence>MNEKGRQFCFALAFWLLLFLSDLMKKMKAVVSMEPPYEAYQGQRTRLRHQSLLQDYEDLHKETEAVRRKLQATEQKRLILEDEVRFLRHRFKYLLKHPIPKPQPKKEVVKSQKLKIQTPIISKGKSYSRKDHTSRSHSASHLNPNGKISNVAEVPLQKTSHLFDLNQNARNFSSSRKDSTVHGSASPARDLNHKERLHSSKEATKKSVAPFFDLNQISREEEELQGNSETMRIEEPKRSTHRVGSDEQHNDIKLSACRSVGDGSNRAGKRKISWQDQVALRV</sequence>
<feature type="coiled-coil region" evidence="1">
    <location>
        <begin position="53"/>
        <end position="90"/>
    </location>
</feature>
<feature type="compositionally biased region" description="Basic and acidic residues" evidence="2">
    <location>
        <begin position="190"/>
        <end position="205"/>
    </location>
</feature>
<dbReference type="PANTHER" id="PTHR34807">
    <property type="entry name" value="OS08G0270800 PROTEIN"/>
    <property type="match status" value="1"/>
</dbReference>
<keyword evidence="1" id="KW-0175">Coiled coil</keyword>
<feature type="chain" id="PRO_5042935920" evidence="3">
    <location>
        <begin position="30"/>
        <end position="282"/>
    </location>
</feature>
<evidence type="ECO:0000313" key="4">
    <source>
        <dbReference type="EMBL" id="KAK7347608.1"/>
    </source>
</evidence>
<evidence type="ECO:0000256" key="3">
    <source>
        <dbReference type="SAM" id="SignalP"/>
    </source>
</evidence>
<dbReference type="EMBL" id="JAYMYR010000008">
    <property type="protein sequence ID" value="KAK7347608.1"/>
    <property type="molecule type" value="Genomic_DNA"/>
</dbReference>
<accession>A0AAN9M9D8</accession>
<keyword evidence="3" id="KW-0732">Signal</keyword>
<dbReference type="PANTHER" id="PTHR34807:SF3">
    <property type="entry name" value="OS08G0270800 PROTEIN"/>
    <property type="match status" value="1"/>
</dbReference>
<proteinExistence type="predicted"/>
<name>A0AAN9M9D8_PHACN</name>
<keyword evidence="5" id="KW-1185">Reference proteome</keyword>
<feature type="region of interest" description="Disordered" evidence="2">
    <location>
        <begin position="171"/>
        <end position="270"/>
    </location>
</feature>
<dbReference type="Proteomes" id="UP001374584">
    <property type="component" value="Unassembled WGS sequence"/>
</dbReference>
<dbReference type="AlphaFoldDB" id="A0AAN9M9D8"/>
<evidence type="ECO:0000256" key="1">
    <source>
        <dbReference type="SAM" id="Coils"/>
    </source>
</evidence>